<evidence type="ECO:0000256" key="2">
    <source>
        <dbReference type="ARBA" id="ARBA00023015"/>
    </source>
</evidence>
<dbReference type="GO" id="GO:0003677">
    <property type="term" value="F:DNA binding"/>
    <property type="evidence" value="ECO:0007669"/>
    <property type="project" value="UniProtKB-KW"/>
</dbReference>
<dbReference type="InterPro" id="IPR016177">
    <property type="entry name" value="DNA-bd_dom_sf"/>
</dbReference>
<accession>A0A8J8NY51</accession>
<dbReference type="PROSITE" id="PS51032">
    <property type="entry name" value="AP2_ERF"/>
    <property type="match status" value="1"/>
</dbReference>
<evidence type="ECO:0000313" key="8">
    <source>
        <dbReference type="EMBL" id="TNV82329.1"/>
    </source>
</evidence>
<keyword evidence="2" id="KW-0805">Transcription regulation</keyword>
<feature type="region of interest" description="Disordered" evidence="6">
    <location>
        <begin position="225"/>
        <end position="295"/>
    </location>
</feature>
<keyword evidence="3" id="KW-0238">DNA-binding</keyword>
<dbReference type="InterPro" id="IPR001471">
    <property type="entry name" value="AP2/ERF_dom"/>
</dbReference>
<dbReference type="SUPFAM" id="SSF54171">
    <property type="entry name" value="DNA-binding domain"/>
    <property type="match status" value="1"/>
</dbReference>
<gene>
    <name evidence="8" type="ORF">FGO68_gene28</name>
</gene>
<feature type="domain" description="AP2/ERF" evidence="7">
    <location>
        <begin position="393"/>
        <end position="452"/>
    </location>
</feature>
<evidence type="ECO:0000256" key="1">
    <source>
        <dbReference type="ARBA" id="ARBA00004123"/>
    </source>
</evidence>
<keyword evidence="4" id="KW-0804">Transcription</keyword>
<sequence length="502" mass="55992">MINSLKQQSSNESSTAQEQIINLPVTTIRYPFDGPTDLHMAGNINQTGDSSPNTLTPQKFPAYQGQFPVFQANLNPGAGIPFSSMARYVVPPSTTITISPPCGTNSRPTQIYFSAQGGQHQVWSPPQIAQSAAGPLQNYLLVNQYPQIQGVPSYGPSYQQFSNQPSVGFVRPQPQYPSYVPQQYHPSAQAGHWIYPQNYSHVSPQLIRVPVTQVSQPLSSIRPYYYGAPDMNSDTPSQATDRKGSEGIENLEVHPKVESANQISPLSSSKSEMSDKNTDNSVGERTKQQSNLKITCGNENQLEISQGINQPKNNKNNRQITSEQPQKVEMEVILNRQIGINQNAIKHDEEDVVQISEQLTLARRQELQSALEAAKSQSSQLIHTKLKRKISKSLRGSQYRGVSKNGKKWQVQLLGNLKKHYVGSINEEERAARIYDRHAILTHGLRAKTNFSYSKGQIMAILSAEEEILYNDVHNIEEFTVDINANDKKSRAITPSRHTKCR</sequence>
<name>A0A8J8NY51_HALGN</name>
<protein>
    <recommendedName>
        <fullName evidence="7">AP2/ERF domain-containing protein</fullName>
    </recommendedName>
</protein>
<evidence type="ECO:0000313" key="9">
    <source>
        <dbReference type="Proteomes" id="UP000785679"/>
    </source>
</evidence>
<dbReference type="InterPro" id="IPR036955">
    <property type="entry name" value="AP2/ERF_dom_sf"/>
</dbReference>
<dbReference type="SMART" id="SM00380">
    <property type="entry name" value="AP2"/>
    <property type="match status" value="1"/>
</dbReference>
<evidence type="ECO:0000259" key="7">
    <source>
        <dbReference type="PROSITE" id="PS51032"/>
    </source>
</evidence>
<evidence type="ECO:0000256" key="5">
    <source>
        <dbReference type="ARBA" id="ARBA00023242"/>
    </source>
</evidence>
<dbReference type="Proteomes" id="UP000785679">
    <property type="component" value="Unassembled WGS sequence"/>
</dbReference>
<proteinExistence type="predicted"/>
<feature type="compositionally biased region" description="Polar residues" evidence="6">
    <location>
        <begin position="259"/>
        <end position="271"/>
    </location>
</feature>
<evidence type="ECO:0000256" key="4">
    <source>
        <dbReference type="ARBA" id="ARBA00023163"/>
    </source>
</evidence>
<keyword evidence="9" id="KW-1185">Reference proteome</keyword>
<dbReference type="AlphaFoldDB" id="A0A8J8NY51"/>
<dbReference type="GO" id="GO:0005634">
    <property type="term" value="C:nucleus"/>
    <property type="evidence" value="ECO:0007669"/>
    <property type="project" value="UniProtKB-SubCell"/>
</dbReference>
<comment type="subcellular location">
    <subcellularLocation>
        <location evidence="1">Nucleus</location>
    </subcellularLocation>
</comment>
<keyword evidence="5" id="KW-0539">Nucleus</keyword>
<reference evidence="8" key="1">
    <citation type="submission" date="2019-06" db="EMBL/GenBank/DDBJ databases">
        <authorList>
            <person name="Zheng W."/>
        </authorList>
    </citation>
    <scope>NUCLEOTIDE SEQUENCE</scope>
    <source>
        <strain evidence="8">QDHG01</strain>
    </source>
</reference>
<feature type="compositionally biased region" description="Basic and acidic residues" evidence="6">
    <location>
        <begin position="240"/>
        <end position="257"/>
    </location>
</feature>
<dbReference type="GO" id="GO:0003700">
    <property type="term" value="F:DNA-binding transcription factor activity"/>
    <property type="evidence" value="ECO:0007669"/>
    <property type="project" value="InterPro"/>
</dbReference>
<comment type="caution">
    <text evidence="8">The sequence shown here is derived from an EMBL/GenBank/DDBJ whole genome shotgun (WGS) entry which is preliminary data.</text>
</comment>
<dbReference type="EMBL" id="RRYP01005091">
    <property type="protein sequence ID" value="TNV82329.1"/>
    <property type="molecule type" value="Genomic_DNA"/>
</dbReference>
<dbReference type="Gene3D" id="3.30.730.10">
    <property type="entry name" value="AP2/ERF domain"/>
    <property type="match status" value="1"/>
</dbReference>
<evidence type="ECO:0000256" key="6">
    <source>
        <dbReference type="SAM" id="MobiDB-lite"/>
    </source>
</evidence>
<dbReference type="OrthoDB" id="2020802at2759"/>
<organism evidence="8 9">
    <name type="scientific">Halteria grandinella</name>
    <dbReference type="NCBI Taxonomy" id="5974"/>
    <lineage>
        <taxon>Eukaryota</taxon>
        <taxon>Sar</taxon>
        <taxon>Alveolata</taxon>
        <taxon>Ciliophora</taxon>
        <taxon>Intramacronucleata</taxon>
        <taxon>Spirotrichea</taxon>
        <taxon>Stichotrichia</taxon>
        <taxon>Sporadotrichida</taxon>
        <taxon>Halteriidae</taxon>
        <taxon>Halteria</taxon>
    </lineage>
</organism>
<feature type="compositionally biased region" description="Basic and acidic residues" evidence="6">
    <location>
        <begin position="272"/>
        <end position="287"/>
    </location>
</feature>
<evidence type="ECO:0000256" key="3">
    <source>
        <dbReference type="ARBA" id="ARBA00023125"/>
    </source>
</evidence>